<dbReference type="InterPro" id="IPR008972">
    <property type="entry name" value="Cupredoxin"/>
</dbReference>
<evidence type="ECO:0000256" key="3">
    <source>
        <dbReference type="ARBA" id="ARBA00022692"/>
    </source>
</evidence>
<keyword evidence="11" id="KW-0325">Glycoprotein</keyword>
<dbReference type="PANTHER" id="PTHR33021">
    <property type="entry name" value="BLUE COPPER PROTEIN"/>
    <property type="match status" value="1"/>
</dbReference>
<evidence type="ECO:0000256" key="9">
    <source>
        <dbReference type="ARBA" id="ARBA00023136"/>
    </source>
</evidence>
<dbReference type="GO" id="GO:0009055">
    <property type="term" value="F:electron transfer activity"/>
    <property type="evidence" value="ECO:0007669"/>
    <property type="project" value="InterPro"/>
</dbReference>
<dbReference type="EMBL" id="JAUIZM010000009">
    <property type="protein sequence ID" value="KAK1365841.1"/>
    <property type="molecule type" value="Genomic_DNA"/>
</dbReference>
<evidence type="ECO:0000256" key="11">
    <source>
        <dbReference type="ARBA" id="ARBA00023180"/>
    </source>
</evidence>
<keyword evidence="9 12" id="KW-0472">Membrane</keyword>
<dbReference type="PROSITE" id="PS51485">
    <property type="entry name" value="PHYTOCYANIN"/>
    <property type="match status" value="1"/>
</dbReference>
<keyword evidence="10" id="KW-1015">Disulfide bond</keyword>
<dbReference type="CDD" id="cd04216">
    <property type="entry name" value="Phytocyanin"/>
    <property type="match status" value="1"/>
</dbReference>
<dbReference type="PANTHER" id="PTHR33021:SF533">
    <property type="entry name" value="PHYTOCYANIN DOMAIN-CONTAINING PROTEIN"/>
    <property type="match status" value="1"/>
</dbReference>
<keyword evidence="7 12" id="KW-1133">Transmembrane helix</keyword>
<reference evidence="15" key="1">
    <citation type="submission" date="2023-02" db="EMBL/GenBank/DDBJ databases">
        <title>Genome of toxic invasive species Heracleum sosnowskyi carries increased number of genes despite the absence of recent whole-genome duplications.</title>
        <authorList>
            <person name="Schelkunov M."/>
            <person name="Shtratnikova V."/>
            <person name="Makarenko M."/>
            <person name="Klepikova A."/>
            <person name="Omelchenko D."/>
            <person name="Novikova G."/>
            <person name="Obukhova E."/>
            <person name="Bogdanov V."/>
            <person name="Penin A."/>
            <person name="Logacheva M."/>
        </authorList>
    </citation>
    <scope>NUCLEOTIDE SEQUENCE</scope>
    <source>
        <strain evidence="15">Hsosn_3</strain>
        <tissue evidence="15">Leaf</tissue>
    </source>
</reference>
<keyword evidence="4" id="KW-0479">Metal-binding</keyword>
<dbReference type="Proteomes" id="UP001237642">
    <property type="component" value="Unassembled WGS sequence"/>
</dbReference>
<dbReference type="GO" id="GO:0005886">
    <property type="term" value="C:plasma membrane"/>
    <property type="evidence" value="ECO:0007669"/>
    <property type="project" value="TreeGrafter"/>
</dbReference>
<dbReference type="GO" id="GO:0009610">
    <property type="term" value="P:response to symbiotic fungus"/>
    <property type="evidence" value="ECO:0007669"/>
    <property type="project" value="UniProtKB-ARBA"/>
</dbReference>
<name>A0AAD8HEX8_9APIA</name>
<dbReference type="GO" id="GO:0046872">
    <property type="term" value="F:metal ion binding"/>
    <property type="evidence" value="ECO:0007669"/>
    <property type="project" value="UniProtKB-KW"/>
</dbReference>
<keyword evidence="5 13" id="KW-0732">Signal</keyword>
<comment type="subcellular location">
    <subcellularLocation>
        <location evidence="1">Membrane</location>
        <topology evidence="1">Single-pass type I membrane protein</topology>
    </subcellularLocation>
</comment>
<evidence type="ECO:0000256" key="12">
    <source>
        <dbReference type="SAM" id="Phobius"/>
    </source>
</evidence>
<evidence type="ECO:0000256" key="10">
    <source>
        <dbReference type="ARBA" id="ARBA00023157"/>
    </source>
</evidence>
<feature type="domain" description="Phytocyanin" evidence="14">
    <location>
        <begin position="23"/>
        <end position="124"/>
    </location>
</feature>
<evidence type="ECO:0000256" key="8">
    <source>
        <dbReference type="ARBA" id="ARBA00023008"/>
    </source>
</evidence>
<gene>
    <name evidence="15" type="ORF">POM88_041402</name>
</gene>
<sequence>MAASYNLLIVLAIASVTATMASTEFWVGGSSGWTINFDYQAWASDKVFHVGDTLVFSYPQGAHNVFKVNGTGFADCIKPTSNDAVLKSGHDVITLSSTGKKWYICAVKTHCSELKQKLVINVEEAEAPAPAPTSSANGIFTSSYQVFLVAAVALGIIAVM</sequence>
<evidence type="ECO:0000256" key="2">
    <source>
        <dbReference type="ARBA" id="ARBA00022448"/>
    </source>
</evidence>
<evidence type="ECO:0000259" key="14">
    <source>
        <dbReference type="PROSITE" id="PS51485"/>
    </source>
</evidence>
<evidence type="ECO:0000313" key="15">
    <source>
        <dbReference type="EMBL" id="KAK1365841.1"/>
    </source>
</evidence>
<dbReference type="Pfam" id="PF02298">
    <property type="entry name" value="Cu_bind_like"/>
    <property type="match status" value="1"/>
</dbReference>
<evidence type="ECO:0000256" key="13">
    <source>
        <dbReference type="SAM" id="SignalP"/>
    </source>
</evidence>
<evidence type="ECO:0000256" key="7">
    <source>
        <dbReference type="ARBA" id="ARBA00022989"/>
    </source>
</evidence>
<evidence type="ECO:0000313" key="16">
    <source>
        <dbReference type="Proteomes" id="UP001237642"/>
    </source>
</evidence>
<dbReference type="SUPFAM" id="SSF49503">
    <property type="entry name" value="Cupredoxins"/>
    <property type="match status" value="1"/>
</dbReference>
<feature type="chain" id="PRO_5042182184" evidence="13">
    <location>
        <begin position="22"/>
        <end position="160"/>
    </location>
</feature>
<organism evidence="15 16">
    <name type="scientific">Heracleum sosnowskyi</name>
    <dbReference type="NCBI Taxonomy" id="360622"/>
    <lineage>
        <taxon>Eukaryota</taxon>
        <taxon>Viridiplantae</taxon>
        <taxon>Streptophyta</taxon>
        <taxon>Embryophyta</taxon>
        <taxon>Tracheophyta</taxon>
        <taxon>Spermatophyta</taxon>
        <taxon>Magnoliopsida</taxon>
        <taxon>eudicotyledons</taxon>
        <taxon>Gunneridae</taxon>
        <taxon>Pentapetalae</taxon>
        <taxon>asterids</taxon>
        <taxon>campanulids</taxon>
        <taxon>Apiales</taxon>
        <taxon>Apiaceae</taxon>
        <taxon>Apioideae</taxon>
        <taxon>apioid superclade</taxon>
        <taxon>Tordylieae</taxon>
        <taxon>Tordyliinae</taxon>
        <taxon>Heracleum</taxon>
    </lineage>
</organism>
<dbReference type="Gene3D" id="2.60.40.420">
    <property type="entry name" value="Cupredoxins - blue copper proteins"/>
    <property type="match status" value="1"/>
</dbReference>
<keyword evidence="16" id="KW-1185">Reference proteome</keyword>
<dbReference type="InterPro" id="IPR039391">
    <property type="entry name" value="Phytocyanin-like"/>
</dbReference>
<accession>A0AAD8HEX8</accession>
<proteinExistence type="predicted"/>
<comment type="caution">
    <text evidence="15">The sequence shown here is derived from an EMBL/GenBank/DDBJ whole genome shotgun (WGS) entry which is preliminary data.</text>
</comment>
<dbReference type="AlphaFoldDB" id="A0AAD8HEX8"/>
<keyword evidence="6" id="KW-0249">Electron transport</keyword>
<feature type="signal peptide" evidence="13">
    <location>
        <begin position="1"/>
        <end position="21"/>
    </location>
</feature>
<keyword evidence="3 12" id="KW-0812">Transmembrane</keyword>
<evidence type="ECO:0000256" key="6">
    <source>
        <dbReference type="ARBA" id="ARBA00022982"/>
    </source>
</evidence>
<protein>
    <submittedName>
        <fullName evidence="15">Phytocyanin domain-containing protein</fullName>
    </submittedName>
</protein>
<keyword evidence="8" id="KW-0186">Copper</keyword>
<evidence type="ECO:0000256" key="1">
    <source>
        <dbReference type="ARBA" id="ARBA00004479"/>
    </source>
</evidence>
<keyword evidence="2" id="KW-0813">Transport</keyword>
<dbReference type="FunFam" id="2.60.40.420:FF:000067">
    <property type="entry name" value="Cupredoxin superfamily protein"/>
    <property type="match status" value="1"/>
</dbReference>
<evidence type="ECO:0000256" key="4">
    <source>
        <dbReference type="ARBA" id="ARBA00022723"/>
    </source>
</evidence>
<evidence type="ECO:0000256" key="5">
    <source>
        <dbReference type="ARBA" id="ARBA00022729"/>
    </source>
</evidence>
<reference evidence="15" key="2">
    <citation type="submission" date="2023-05" db="EMBL/GenBank/DDBJ databases">
        <authorList>
            <person name="Schelkunov M.I."/>
        </authorList>
    </citation>
    <scope>NUCLEOTIDE SEQUENCE</scope>
    <source>
        <strain evidence="15">Hsosn_3</strain>
        <tissue evidence="15">Leaf</tissue>
    </source>
</reference>
<feature type="transmembrane region" description="Helical" evidence="12">
    <location>
        <begin position="139"/>
        <end position="159"/>
    </location>
</feature>
<dbReference type="InterPro" id="IPR003245">
    <property type="entry name" value="Phytocyanin_dom"/>
</dbReference>